<dbReference type="SUPFAM" id="SSF49464">
    <property type="entry name" value="Carboxypeptidase regulatory domain-like"/>
    <property type="match status" value="1"/>
</dbReference>
<dbReference type="InterPro" id="IPR001599">
    <property type="entry name" value="Macroglobln_a2"/>
</dbReference>
<dbReference type="Pfam" id="PF13715">
    <property type="entry name" value="CarbopepD_reg_2"/>
    <property type="match status" value="1"/>
</dbReference>
<dbReference type="Gene3D" id="2.60.40.1120">
    <property type="entry name" value="Carboxypeptidase-like, regulatory domain"/>
    <property type="match status" value="1"/>
</dbReference>
<dbReference type="Pfam" id="PF00207">
    <property type="entry name" value="A2M"/>
    <property type="match status" value="1"/>
</dbReference>
<dbReference type="InterPro" id="IPR012910">
    <property type="entry name" value="Plug_dom"/>
</dbReference>
<dbReference type="Gene3D" id="2.170.130.10">
    <property type="entry name" value="TonB-dependent receptor, plug domain"/>
    <property type="match status" value="1"/>
</dbReference>
<dbReference type="EMBL" id="PGFJ01000002">
    <property type="protein sequence ID" value="PJJ79389.1"/>
    <property type="molecule type" value="Genomic_DNA"/>
</dbReference>
<protein>
    <submittedName>
        <fullName evidence="3">TonB-dependent SusC/RagA subfamily outer membrane receptor</fullName>
    </submittedName>
</protein>
<dbReference type="GO" id="GO:0004866">
    <property type="term" value="F:endopeptidase inhibitor activity"/>
    <property type="evidence" value="ECO:0007669"/>
    <property type="project" value="InterPro"/>
</dbReference>
<keyword evidence="3" id="KW-0675">Receptor</keyword>
<evidence type="ECO:0000259" key="2">
    <source>
        <dbReference type="SMART" id="SM01360"/>
    </source>
</evidence>
<dbReference type="InterPro" id="IPR041246">
    <property type="entry name" value="Bact_MG10"/>
</dbReference>
<accession>A0A2H9VM19</accession>
<keyword evidence="1" id="KW-0732">Signal</keyword>
<dbReference type="Gene3D" id="2.60.40.1930">
    <property type="match status" value="1"/>
</dbReference>
<dbReference type="PANTHER" id="PTHR40094:SF1">
    <property type="entry name" value="UBIQUITIN DOMAIN-CONTAINING PROTEIN"/>
    <property type="match status" value="1"/>
</dbReference>
<gene>
    <name evidence="3" type="ORF">CLV57_2523</name>
</gene>
<feature type="domain" description="Alpha-2-macroglobulin" evidence="2">
    <location>
        <begin position="1308"/>
        <end position="1397"/>
    </location>
</feature>
<evidence type="ECO:0000313" key="4">
    <source>
        <dbReference type="Proteomes" id="UP000242687"/>
    </source>
</evidence>
<comment type="caution">
    <text evidence="3">The sequence shown here is derived from an EMBL/GenBank/DDBJ whole genome shotgun (WGS) entry which is preliminary data.</text>
</comment>
<reference evidence="3 4" key="1">
    <citation type="submission" date="2017-11" db="EMBL/GenBank/DDBJ databases">
        <title>Genomic Encyclopedia of Archaeal and Bacterial Type Strains, Phase II (KMG-II): From Individual Species to Whole Genera.</title>
        <authorList>
            <person name="Goeker M."/>
        </authorList>
    </citation>
    <scope>NUCLEOTIDE SEQUENCE [LARGE SCALE GENOMIC DNA]</scope>
    <source>
        <strain evidence="3 4">DSM 28175</strain>
    </source>
</reference>
<dbReference type="SUPFAM" id="SSF56935">
    <property type="entry name" value="Porins"/>
    <property type="match status" value="1"/>
</dbReference>
<dbReference type="Gene3D" id="1.50.10.20">
    <property type="match status" value="1"/>
</dbReference>
<keyword evidence="4" id="KW-1185">Reference proteome</keyword>
<dbReference type="Pfam" id="PF07715">
    <property type="entry name" value="Plug"/>
    <property type="match status" value="1"/>
</dbReference>
<dbReference type="InterPro" id="IPR008930">
    <property type="entry name" value="Terpenoid_cyclase/PrenylTrfase"/>
</dbReference>
<sequence>MRKTYIIFSILLLFCCSITMAQKPLTNSRRSSLYTYIYKCTNAEVLLKFKSGKKPFDDKWLKNPVDSFKTDLHWNNTLPPGNYLLVWANENKLQYRLVENHTAWPKILRNNIDTRFIMTDAAGKQLNISVTINNRAPKFDKKTGTYRTSVRKSALLRADYEGVINYFNIDQSDVAHNYRVAPFTMNWFRNKWYRIKRLFTRKNNSWRYRQRLQVINDYKSFMAFNKPLYKPRDTVKFKAFILGKNGKPISEKRLLVRIQDDESDDGKILGYVNSYRDGGFEHSFVLTDSLDLDLDDDYFISLEDPSSAKFNTENYDGDMEDDEYLAKNRKVFAAAKFTYEEYELKSTNFSIRTDKKEHSTGIPLAVYLKAVDENDLPVQDGRVELTLTRSNVAIYKAPNVFVPDTLWTKNVQLETIGETKVIIPDSIFPKANINYRIEANFLNSNNESRNESAYINFKYENYTINHELVADTISIKSYVKGKLAQVPANIYAVGANSDTISKTTLKLPATFVVNSNVANYLVETDSLKYTLQMSAIQPELSISGYRTADSLFVKISNPHKLPFWYWISDNQKIYDSGNDSAPFYKIRYRRSGAVRFSASYIWGGVTQYNYADIGYADKMLNIDIKQPLAVYPTQQINTDITVTDANGNPVANTDITAWSLTRKFPNYNIPFIPYLGNIPNAVKVKPYSELSNKTGLLTLPLNWQRWRNELKLDAIEYYRFVHPSSIYKIEEPAPDNLTQVSPFVVKNGEIRPIHILYIDAVPVYFDQAQQLSRYSFRVTPGRHSFKFRTIDENIIVDTVFVKEGKKLIFSVNDTINNQRIIVAKAPFELTKYEADNIDKYLIKVVNNFGAKLTTIEQDNTLLLLNQSPVNNTYNGQLLVGPLLPNTAFLNVKTQPWRSFLVEPRYSYLFEPGLLKQKSIPTRYPFSTFHSPLDKSKRFWEYTLTNKEVDSLWQRFLDIRSQTITLFNNPVISDKLRGDLIIMPDGKNDPALFIKNIIIYKKSDPDYMRIYPGNNTHLGSLGAGNDYRVLFLLRNNAYHLADNITVKPNGLNYYNIKLIAHAPDEVSKGINDIIINRIADDDANRRSASDAEKLKELFNDKYLDLSTFTDRMAGRVTDSNGESIIGASVRIKGTNKAYAVTDISGEFNIPVPKSGVLVITSIGYEEQEVPIRPGTMVNVVFKELSRHLDEVVVVGYGIQKRSNLTASISTLQGKVAGISIRGNSSIGGDKPLIIVDGVPVESMDNIAADSIAETTILKPEAAMAIYGARAANGVIVITTKKKAAATAAEKTSGQEMPTGTLRKNFSDYAYWQPKLTTNAHGKASFTSTFPDDITNWRTFVAAIGPNRQTGSAEAQIKSFKPLSANLATPQFVIEGDELNVIGKVLNYGTDTAKLNRTFKLNGAVLKQSKLEVTNSVIDTFKVNITPGDSLVFEYNIQRESGYFDGEQRKIPVIKRGVTETKGFFEALDKDTTITMNFDPKMGPVTFRAEASVLPTLAEETRRLRDYVYQCNEQLASKLKGLLAEKRIATYLGTPFKWDRNINEVIKTLESNKRGQGLWGWWKDADEEVWISLHAIEALTEAKKAGYSVRIDQNKLTDYLVYQMNTYKGVDKILSLQLLNTLNAKVNYEQYITAIDKELTDQKKPSLYDQYRLMLLKQQVGLTVNTSNLQNTVKRTLFGNIYWGENNTQFFDNSIQLSILGYKILKAEGKRANLLAKIRGYFLEQHHDGEWRNTYETALILETILPDVLLPGQQSAAPSLILSGAKNTTITNFPHSETFDGERLIVKKNGSLPVYITGYQQYFNNDPQKVNKDFAVSTWFEKNGNKLTTLKGGQSAILKAEVDVKGDAEYIMINIPIPAGCSYDNKSQSWLNNEVHREYFKERVSIFCRKLKQGKYEFSIDLMPRYSGKYNLNPAKAEMMYFPIFYGREAIKQVTIGN</sequence>
<dbReference type="SMART" id="SM01360">
    <property type="entry name" value="A2M"/>
    <property type="match status" value="1"/>
</dbReference>
<dbReference type="OrthoDB" id="9767116at2"/>
<dbReference type="SUPFAM" id="SSF48239">
    <property type="entry name" value="Terpenoid cyclases/Protein prenyltransferases"/>
    <property type="match status" value="1"/>
</dbReference>
<feature type="chain" id="PRO_5014145641" evidence="1">
    <location>
        <begin position="22"/>
        <end position="1936"/>
    </location>
</feature>
<dbReference type="InterPro" id="IPR051802">
    <property type="entry name" value="YfhM-like"/>
</dbReference>
<proteinExistence type="predicted"/>
<feature type="signal peptide" evidence="1">
    <location>
        <begin position="1"/>
        <end position="21"/>
    </location>
</feature>
<dbReference type="InterPro" id="IPR008969">
    <property type="entry name" value="CarboxyPept-like_regulatory"/>
</dbReference>
<evidence type="ECO:0000313" key="3">
    <source>
        <dbReference type="EMBL" id="PJJ79389.1"/>
    </source>
</evidence>
<evidence type="ECO:0000256" key="1">
    <source>
        <dbReference type="SAM" id="SignalP"/>
    </source>
</evidence>
<dbReference type="Pfam" id="PF17973">
    <property type="entry name" value="bMG10"/>
    <property type="match status" value="1"/>
</dbReference>
<organism evidence="3 4">
    <name type="scientific">Mucilaginibacter auburnensis</name>
    <dbReference type="NCBI Taxonomy" id="1457233"/>
    <lineage>
        <taxon>Bacteria</taxon>
        <taxon>Pseudomonadati</taxon>
        <taxon>Bacteroidota</taxon>
        <taxon>Sphingobacteriia</taxon>
        <taxon>Sphingobacteriales</taxon>
        <taxon>Sphingobacteriaceae</taxon>
        <taxon>Mucilaginibacter</taxon>
    </lineage>
</organism>
<dbReference type="InterPro" id="IPR037066">
    <property type="entry name" value="Plug_dom_sf"/>
</dbReference>
<dbReference type="PANTHER" id="PTHR40094">
    <property type="entry name" value="ALPHA-2-MACROGLOBULIN HOMOLOG"/>
    <property type="match status" value="1"/>
</dbReference>
<name>A0A2H9VM19_9SPHI</name>
<dbReference type="Proteomes" id="UP000242687">
    <property type="component" value="Unassembled WGS sequence"/>
</dbReference>